<name>A0A1G8VFY9_9BACL</name>
<dbReference type="Pfam" id="PF01636">
    <property type="entry name" value="APH"/>
    <property type="match status" value="1"/>
</dbReference>
<evidence type="ECO:0000259" key="1">
    <source>
        <dbReference type="Pfam" id="PF01636"/>
    </source>
</evidence>
<keyword evidence="3" id="KW-1185">Reference proteome</keyword>
<dbReference type="STRING" id="1174501.SAMN05216192_12118"/>
<dbReference type="GO" id="GO:0016740">
    <property type="term" value="F:transferase activity"/>
    <property type="evidence" value="ECO:0007669"/>
    <property type="project" value="UniProtKB-KW"/>
</dbReference>
<dbReference type="Gene3D" id="3.90.1200.10">
    <property type="match status" value="1"/>
</dbReference>
<accession>A0A1G8VFY9</accession>
<dbReference type="AlphaFoldDB" id="A0A1G8VFY9"/>
<dbReference type="InterPro" id="IPR011009">
    <property type="entry name" value="Kinase-like_dom_sf"/>
</dbReference>
<organism evidence="2 3">
    <name type="scientific">Paenibacillus typhae</name>
    <dbReference type="NCBI Taxonomy" id="1174501"/>
    <lineage>
        <taxon>Bacteria</taxon>
        <taxon>Bacillati</taxon>
        <taxon>Bacillota</taxon>
        <taxon>Bacilli</taxon>
        <taxon>Bacillales</taxon>
        <taxon>Paenibacillaceae</taxon>
        <taxon>Paenibacillus</taxon>
    </lineage>
</organism>
<evidence type="ECO:0000313" key="2">
    <source>
        <dbReference type="EMBL" id="SDJ65002.1"/>
    </source>
</evidence>
<dbReference type="OrthoDB" id="2580756at2"/>
<gene>
    <name evidence="2" type="ORF">SAMN05216192_12118</name>
</gene>
<protein>
    <submittedName>
        <fullName evidence="2">Phosphotransferase enzyme family protein</fullName>
    </submittedName>
</protein>
<dbReference type="RefSeq" id="WP_090716010.1">
    <property type="nucleotide sequence ID" value="NZ_CBCSKY010000021.1"/>
</dbReference>
<dbReference type="SUPFAM" id="SSF56112">
    <property type="entry name" value="Protein kinase-like (PK-like)"/>
    <property type="match status" value="1"/>
</dbReference>
<dbReference type="Proteomes" id="UP000199050">
    <property type="component" value="Unassembled WGS sequence"/>
</dbReference>
<dbReference type="EMBL" id="FNDX01000021">
    <property type="protein sequence ID" value="SDJ65002.1"/>
    <property type="molecule type" value="Genomic_DNA"/>
</dbReference>
<reference evidence="3" key="1">
    <citation type="submission" date="2016-10" db="EMBL/GenBank/DDBJ databases">
        <authorList>
            <person name="Varghese N."/>
            <person name="Submissions S."/>
        </authorList>
    </citation>
    <scope>NUCLEOTIDE SEQUENCE [LARGE SCALE GENOMIC DNA]</scope>
    <source>
        <strain evidence="3">CGMCC 1.11012</strain>
    </source>
</reference>
<dbReference type="InterPro" id="IPR002575">
    <property type="entry name" value="Aminoglycoside_PTrfase"/>
</dbReference>
<evidence type="ECO:0000313" key="3">
    <source>
        <dbReference type="Proteomes" id="UP000199050"/>
    </source>
</evidence>
<keyword evidence="2" id="KW-0808">Transferase</keyword>
<proteinExistence type="predicted"/>
<feature type="domain" description="Aminoglycoside phosphotransferase" evidence="1">
    <location>
        <begin position="176"/>
        <end position="251"/>
    </location>
</feature>
<sequence>MQLTDSSKRIGLIKDTVYCFISSEAEVLEIESTPMNLGSKAVELTRNKVWLQSGPGMTGRAAPKEEVSLITKQATFVERSALSRLYSQGAKVPFSLSGQPLHEGRSLLCIEDADCRTDYGRLNVPALQHKEMEALAYIHYVNLGCRCDLPWLPQVNEAYLSEVIHTNWSVSWKYARQNPAFAEAFGPETLSAIEGIAERVVQDMIPVIHDTDTYTMIHNDLNPGNVLVKDDAEICYIDWEEARYGSLFLDIPMRCGTLQQAEDYRRHLGRLGYEIPQQHYAMLFRAASRFLGLRFMCWNLGVWQQNGQARADLAKYMKMVTAPLYG</sequence>